<reference evidence="1" key="1">
    <citation type="submission" date="2018-10" db="EMBL/GenBank/DDBJ databases">
        <authorList>
            <person name="Plewniak F."/>
        </authorList>
    </citation>
    <scope>NUCLEOTIDE SEQUENCE</scope>
</reference>
<evidence type="ECO:0000313" key="1">
    <source>
        <dbReference type="EMBL" id="VAY89453.1"/>
    </source>
</evidence>
<gene>
    <name evidence="1" type="ORF">CARN8_6820003</name>
</gene>
<dbReference type="EMBL" id="UOYP01000648">
    <property type="protein sequence ID" value="VAY89453.1"/>
    <property type="molecule type" value="Genomic_DNA"/>
</dbReference>
<organism evidence="1">
    <name type="scientific">mine drainage metagenome</name>
    <dbReference type="NCBI Taxonomy" id="410659"/>
    <lineage>
        <taxon>unclassified sequences</taxon>
        <taxon>metagenomes</taxon>
        <taxon>ecological metagenomes</taxon>
    </lineage>
</organism>
<accession>A0A3P3ZRB7</accession>
<protein>
    <submittedName>
        <fullName evidence="1">Uncharacterized protein</fullName>
    </submittedName>
</protein>
<sequence>MALGNDVLLIARHFGDDCDLAYIASMSEDDITTNYKRIL</sequence>
<name>A0A3P3ZRB7_9ZZZZ</name>
<dbReference type="AlphaFoldDB" id="A0A3P3ZRB7"/>
<proteinExistence type="predicted"/>